<dbReference type="OrthoDB" id="9787283at2"/>
<dbReference type="InterPro" id="IPR050490">
    <property type="entry name" value="Bact_solute-bd_prot1"/>
</dbReference>
<dbReference type="RefSeq" id="WP_131012558.1">
    <property type="nucleotide sequence ID" value="NZ_SIRE01000005.1"/>
</dbReference>
<evidence type="ECO:0000256" key="3">
    <source>
        <dbReference type="ARBA" id="ARBA00023136"/>
    </source>
</evidence>
<evidence type="ECO:0000256" key="6">
    <source>
        <dbReference type="SAM" id="SignalP"/>
    </source>
</evidence>
<dbReference type="Pfam" id="PF13416">
    <property type="entry name" value="SBP_bac_8"/>
    <property type="match status" value="1"/>
</dbReference>
<keyword evidence="5" id="KW-0449">Lipoprotein</keyword>
<proteinExistence type="predicted"/>
<dbReference type="InterPro" id="IPR006059">
    <property type="entry name" value="SBP"/>
</dbReference>
<evidence type="ECO:0000256" key="2">
    <source>
        <dbReference type="ARBA" id="ARBA00022729"/>
    </source>
</evidence>
<gene>
    <name evidence="7" type="ORF">EYB31_06885</name>
</gene>
<keyword evidence="2 6" id="KW-0732">Signal</keyword>
<organism evidence="7 8">
    <name type="scientific">Paenibacillus thalictri</name>
    <dbReference type="NCBI Taxonomy" id="2527873"/>
    <lineage>
        <taxon>Bacteria</taxon>
        <taxon>Bacillati</taxon>
        <taxon>Bacillota</taxon>
        <taxon>Bacilli</taxon>
        <taxon>Bacillales</taxon>
        <taxon>Paenibacillaceae</taxon>
        <taxon>Paenibacillus</taxon>
    </lineage>
</organism>
<reference evidence="7 8" key="1">
    <citation type="submission" date="2019-02" db="EMBL/GenBank/DDBJ databases">
        <title>Paenibacillus sp. nov., isolated from surface-sterilized tissue of Thalictrum simplex L.</title>
        <authorList>
            <person name="Tuo L."/>
        </authorList>
    </citation>
    <scope>NUCLEOTIDE SEQUENCE [LARGE SCALE GENOMIC DNA]</scope>
    <source>
        <strain evidence="7 8">N2SHLJ1</strain>
    </source>
</reference>
<dbReference type="PANTHER" id="PTHR43649">
    <property type="entry name" value="ARABINOSE-BINDING PROTEIN-RELATED"/>
    <property type="match status" value="1"/>
</dbReference>
<evidence type="ECO:0000256" key="1">
    <source>
        <dbReference type="ARBA" id="ARBA00022475"/>
    </source>
</evidence>
<dbReference type="PROSITE" id="PS51257">
    <property type="entry name" value="PROKAR_LIPOPROTEIN"/>
    <property type="match status" value="1"/>
</dbReference>
<protein>
    <submittedName>
        <fullName evidence="7">Extracellular solute-binding protein</fullName>
    </submittedName>
</protein>
<feature type="signal peptide" evidence="6">
    <location>
        <begin position="1"/>
        <end position="27"/>
    </location>
</feature>
<feature type="chain" id="PRO_5039038004" evidence="6">
    <location>
        <begin position="28"/>
        <end position="507"/>
    </location>
</feature>
<dbReference type="AlphaFoldDB" id="A0A4Q9DT92"/>
<evidence type="ECO:0000256" key="5">
    <source>
        <dbReference type="ARBA" id="ARBA00023288"/>
    </source>
</evidence>
<keyword evidence="3" id="KW-0472">Membrane</keyword>
<keyword evidence="8" id="KW-1185">Reference proteome</keyword>
<keyword evidence="4" id="KW-0564">Palmitate</keyword>
<accession>A0A4Q9DT92</accession>
<evidence type="ECO:0000313" key="7">
    <source>
        <dbReference type="EMBL" id="TBL80143.1"/>
    </source>
</evidence>
<dbReference type="SUPFAM" id="SSF53850">
    <property type="entry name" value="Periplasmic binding protein-like II"/>
    <property type="match status" value="1"/>
</dbReference>
<comment type="caution">
    <text evidence="7">The sequence shown here is derived from an EMBL/GenBank/DDBJ whole genome shotgun (WGS) entry which is preliminary data.</text>
</comment>
<dbReference type="EMBL" id="SIRE01000005">
    <property type="protein sequence ID" value="TBL80143.1"/>
    <property type="molecule type" value="Genomic_DNA"/>
</dbReference>
<evidence type="ECO:0000256" key="4">
    <source>
        <dbReference type="ARBA" id="ARBA00023139"/>
    </source>
</evidence>
<evidence type="ECO:0000313" key="8">
    <source>
        <dbReference type="Proteomes" id="UP000293142"/>
    </source>
</evidence>
<dbReference type="PANTHER" id="PTHR43649:SF33">
    <property type="entry name" value="POLYGALACTURONAN_RHAMNOGALACTURONAN-BINDING PROTEIN YTCQ"/>
    <property type="match status" value="1"/>
</dbReference>
<dbReference type="Gene3D" id="3.40.190.10">
    <property type="entry name" value="Periplasmic binding protein-like II"/>
    <property type="match status" value="2"/>
</dbReference>
<keyword evidence="1" id="KW-1003">Cell membrane</keyword>
<dbReference type="Proteomes" id="UP000293142">
    <property type="component" value="Unassembled WGS sequence"/>
</dbReference>
<sequence>MKNHASRKSIQLLSVICITCLSASLLAACTSSKKEPSAAQQPGGTPAAAAKPLELKVMMIQQLAEPPKKDSPFLKKIEEYTNTKLDITWVPGAGTAYDDKVSATVASGNMPDVILIRKTKESPNLNAQQSGVFWELTPYLKDYKNLSKMSPVAVQNASISGKLYGLPRERVLSRYGMIIRQDWLDNLGLQTPKTADDIYKAAKAFTENDPDKDGKKNTFGIQEDATMELLKQLTIYNGGPNVWGLKDGKVTPDFMYPEFKSALDLYKKMVSEKIISPDFAIAKKYDYFNQGKAGMYFSVIDDGTTRHADMMKQDPKVKIDVAENFDGPQGQRVRGTTGYDSLIAIPKSSVKDEAKLKQILTFLDKMGDDPMLSLINAGIEGTDYKAENGKAQKIAGSKGSEDWQNLRWGSQFGGIQIEKTPLEQKVDKLFIDNTKIGVVDLSASLLSDTNSQKGAELKKAVTDAQVKYVLGELDEKGWNDVVAKWRTSGGDKIIEEFTADYNKSKGK</sequence>
<name>A0A4Q9DT92_9BACL</name>